<evidence type="ECO:0000256" key="1">
    <source>
        <dbReference type="SAM" id="SignalP"/>
    </source>
</evidence>
<dbReference type="Proteomes" id="UP000594205">
    <property type="component" value="Chromosome"/>
</dbReference>
<dbReference type="AlphaFoldDB" id="A0A7M2SRS0"/>
<evidence type="ECO:0000313" key="3">
    <source>
        <dbReference type="Proteomes" id="UP000594205"/>
    </source>
</evidence>
<keyword evidence="1" id="KW-0732">Signal</keyword>
<sequence>MSALIMGASLLTAPSASAADGDTSAWIRLWDTQIDINATAAFKAYGDELTVCDNLADGYGAWAGLYKNVYNGHGTFIKSTSAGGRGNCRTNTENVKEGTVVWIKLCIRKDGANLRCKWSDYGHA</sequence>
<organism evidence="2 3">
    <name type="scientific">Streptomyces ferrugineus</name>
    <dbReference type="NCBI Taxonomy" id="1413221"/>
    <lineage>
        <taxon>Bacteria</taxon>
        <taxon>Bacillati</taxon>
        <taxon>Actinomycetota</taxon>
        <taxon>Actinomycetes</taxon>
        <taxon>Kitasatosporales</taxon>
        <taxon>Streptomycetaceae</taxon>
        <taxon>Streptomyces</taxon>
    </lineage>
</organism>
<keyword evidence="3" id="KW-1185">Reference proteome</keyword>
<name>A0A7M2SRS0_9ACTN</name>
<feature type="signal peptide" evidence="1">
    <location>
        <begin position="1"/>
        <end position="18"/>
    </location>
</feature>
<dbReference type="EMBL" id="CP063373">
    <property type="protein sequence ID" value="QOV38689.1"/>
    <property type="molecule type" value="Genomic_DNA"/>
</dbReference>
<protein>
    <submittedName>
        <fullName evidence="2">Uncharacterized protein</fullName>
    </submittedName>
</protein>
<reference evidence="2 3" key="1">
    <citation type="submission" date="2020-10" db="EMBL/GenBank/DDBJ databases">
        <title>Streptomyces ferrugineus complate genome analysis.</title>
        <authorList>
            <person name="Anwar N."/>
        </authorList>
    </citation>
    <scope>NUCLEOTIDE SEQUENCE [LARGE SCALE GENOMIC DNA]</scope>
    <source>
        <strain evidence="2 3">CCTCC AA2014009</strain>
    </source>
</reference>
<feature type="chain" id="PRO_5031376272" evidence="1">
    <location>
        <begin position="19"/>
        <end position="124"/>
    </location>
</feature>
<evidence type="ECO:0000313" key="2">
    <source>
        <dbReference type="EMBL" id="QOV38689.1"/>
    </source>
</evidence>
<accession>A0A7M2SRS0</accession>
<dbReference type="KEGG" id="sfeu:IM697_10100"/>
<dbReference type="RefSeq" id="WP_194046724.1">
    <property type="nucleotide sequence ID" value="NZ_CP063373.1"/>
</dbReference>
<gene>
    <name evidence="2" type="ORF">IM697_10100</name>
</gene>
<proteinExistence type="predicted"/>